<dbReference type="InterPro" id="IPR011146">
    <property type="entry name" value="HIT-like"/>
</dbReference>
<dbReference type="OrthoDB" id="672793at2759"/>
<accession>A0A1Y2FZS2</accession>
<dbReference type="InterPro" id="IPR036265">
    <property type="entry name" value="HIT-like_sf"/>
</dbReference>
<evidence type="ECO:0000259" key="2">
    <source>
        <dbReference type="PROSITE" id="PS51084"/>
    </source>
</evidence>
<gene>
    <name evidence="3" type="ORF">BCR35DRAFT_157013</name>
</gene>
<dbReference type="Pfam" id="PF01230">
    <property type="entry name" value="HIT"/>
    <property type="match status" value="1"/>
</dbReference>
<sequence>MTSHFINYFARRAQSVAHLSSPAAAPGREQEFNGASENKGKAVEGCTFCDILAGEIPAFKVYEDEHVLAFLDIFAIREGHLLVIPRQHYARVSHLPDDVSAGIGRALPRIARALCRAVDQPDFNIISNDTPKSFIMSTTTSSLPHISTARATRPLGADGQASSAERSWMRRRGRCLLRGLGRRWRGRRGGR</sequence>
<dbReference type="InParanoid" id="A0A1Y2FZS2"/>
<dbReference type="Gene3D" id="3.30.428.10">
    <property type="entry name" value="HIT-like"/>
    <property type="match status" value="1"/>
</dbReference>
<dbReference type="STRING" id="106004.A0A1Y2FZS2"/>
<dbReference type="InterPro" id="IPR001310">
    <property type="entry name" value="Histidine_triad_HIT"/>
</dbReference>
<comment type="caution">
    <text evidence="3">The sequence shown here is derived from an EMBL/GenBank/DDBJ whole genome shotgun (WGS) entry which is preliminary data.</text>
</comment>
<dbReference type="EMBL" id="MCGR01000005">
    <property type="protein sequence ID" value="ORY89705.1"/>
    <property type="molecule type" value="Genomic_DNA"/>
</dbReference>
<comment type="caution">
    <text evidence="1">Lacks conserved residue(s) required for the propagation of feature annotation.</text>
</comment>
<dbReference type="GO" id="GO:0003824">
    <property type="term" value="F:catalytic activity"/>
    <property type="evidence" value="ECO:0007669"/>
    <property type="project" value="InterPro"/>
</dbReference>
<reference evidence="3 4" key="1">
    <citation type="submission" date="2016-07" db="EMBL/GenBank/DDBJ databases">
        <title>Pervasive Adenine N6-methylation of Active Genes in Fungi.</title>
        <authorList>
            <consortium name="DOE Joint Genome Institute"/>
            <person name="Mondo S.J."/>
            <person name="Dannebaum R.O."/>
            <person name="Kuo R.C."/>
            <person name="Labutti K."/>
            <person name="Haridas S."/>
            <person name="Kuo A."/>
            <person name="Salamov A."/>
            <person name="Ahrendt S.R."/>
            <person name="Lipzen A."/>
            <person name="Sullivan W."/>
            <person name="Andreopoulos W.B."/>
            <person name="Clum A."/>
            <person name="Lindquist E."/>
            <person name="Daum C."/>
            <person name="Ramamoorthy G.K."/>
            <person name="Gryganskyi A."/>
            <person name="Culley D."/>
            <person name="Magnuson J.K."/>
            <person name="James T.Y."/>
            <person name="O'Malley M.A."/>
            <person name="Stajich J.E."/>
            <person name="Spatafora J.W."/>
            <person name="Visel A."/>
            <person name="Grigoriev I.V."/>
        </authorList>
    </citation>
    <scope>NUCLEOTIDE SEQUENCE [LARGE SCALE GENOMIC DNA]</scope>
    <source>
        <strain evidence="3 4">62-1032</strain>
    </source>
</reference>
<dbReference type="SUPFAM" id="SSF54197">
    <property type="entry name" value="HIT-like"/>
    <property type="match status" value="1"/>
</dbReference>
<evidence type="ECO:0000313" key="3">
    <source>
        <dbReference type="EMBL" id="ORY89705.1"/>
    </source>
</evidence>
<proteinExistence type="predicted"/>
<dbReference type="PANTHER" id="PTHR46648">
    <property type="entry name" value="HIT FAMILY PROTEIN 1"/>
    <property type="match status" value="1"/>
</dbReference>
<dbReference type="AlphaFoldDB" id="A0A1Y2FZS2"/>
<protein>
    <submittedName>
        <fullName evidence="3">HIT-like domain-containing protein</fullName>
    </submittedName>
</protein>
<evidence type="ECO:0000313" key="4">
    <source>
        <dbReference type="Proteomes" id="UP000193467"/>
    </source>
</evidence>
<keyword evidence="4" id="KW-1185">Reference proteome</keyword>
<dbReference type="PRINTS" id="PR00332">
    <property type="entry name" value="HISTRIAD"/>
</dbReference>
<dbReference type="PANTHER" id="PTHR46648:SF1">
    <property type="entry name" value="ADENOSINE 5'-MONOPHOSPHORAMIDASE HNT1"/>
    <property type="match status" value="1"/>
</dbReference>
<evidence type="ECO:0000256" key="1">
    <source>
        <dbReference type="PROSITE-ProRule" id="PRU00464"/>
    </source>
</evidence>
<feature type="domain" description="HIT" evidence="2">
    <location>
        <begin position="47"/>
        <end position="161"/>
    </location>
</feature>
<name>A0A1Y2FZS2_9BASI</name>
<dbReference type="GO" id="GO:0009117">
    <property type="term" value="P:nucleotide metabolic process"/>
    <property type="evidence" value="ECO:0007669"/>
    <property type="project" value="TreeGrafter"/>
</dbReference>
<dbReference type="PROSITE" id="PS51084">
    <property type="entry name" value="HIT_2"/>
    <property type="match status" value="1"/>
</dbReference>
<dbReference type="Proteomes" id="UP000193467">
    <property type="component" value="Unassembled WGS sequence"/>
</dbReference>
<organism evidence="3 4">
    <name type="scientific">Leucosporidium creatinivorum</name>
    <dbReference type="NCBI Taxonomy" id="106004"/>
    <lineage>
        <taxon>Eukaryota</taxon>
        <taxon>Fungi</taxon>
        <taxon>Dikarya</taxon>
        <taxon>Basidiomycota</taxon>
        <taxon>Pucciniomycotina</taxon>
        <taxon>Microbotryomycetes</taxon>
        <taxon>Leucosporidiales</taxon>
        <taxon>Leucosporidium</taxon>
    </lineage>
</organism>